<dbReference type="PANTHER" id="PTHR24115">
    <property type="entry name" value="KINESIN-RELATED"/>
    <property type="match status" value="1"/>
</dbReference>
<organism evidence="10 11">
    <name type="scientific">Hyalella azteca</name>
    <name type="common">Amphipod</name>
    <dbReference type="NCBI Taxonomy" id="294128"/>
    <lineage>
        <taxon>Eukaryota</taxon>
        <taxon>Metazoa</taxon>
        <taxon>Ecdysozoa</taxon>
        <taxon>Arthropoda</taxon>
        <taxon>Crustacea</taxon>
        <taxon>Multicrustacea</taxon>
        <taxon>Malacostraca</taxon>
        <taxon>Eumalacostraca</taxon>
        <taxon>Peracarida</taxon>
        <taxon>Amphipoda</taxon>
        <taxon>Senticaudata</taxon>
        <taxon>Talitrida</taxon>
        <taxon>Talitroidea</taxon>
        <taxon>Hyalellidae</taxon>
        <taxon>Hyalella</taxon>
    </lineage>
</organism>
<keyword evidence="4" id="KW-0206">Cytoskeleton</keyword>
<dbReference type="SUPFAM" id="SSF52540">
    <property type="entry name" value="P-loop containing nucleoside triphosphate hydrolases"/>
    <property type="match status" value="1"/>
</dbReference>
<feature type="coiled-coil region" evidence="7">
    <location>
        <begin position="543"/>
        <end position="655"/>
    </location>
</feature>
<dbReference type="InterPro" id="IPR027640">
    <property type="entry name" value="Kinesin-like_fam"/>
</dbReference>
<dbReference type="PROSITE" id="PS50067">
    <property type="entry name" value="KINESIN_MOTOR_2"/>
    <property type="match status" value="1"/>
</dbReference>
<evidence type="ECO:0000259" key="9">
    <source>
        <dbReference type="PROSITE" id="PS50067"/>
    </source>
</evidence>
<reference evidence="11" key="1">
    <citation type="submission" date="2025-08" db="UniProtKB">
        <authorList>
            <consortium name="RefSeq"/>
        </authorList>
    </citation>
    <scope>IDENTIFICATION</scope>
    <source>
        <tissue evidence="11">Whole organism</tissue>
    </source>
</reference>
<dbReference type="Proteomes" id="UP000694843">
    <property type="component" value="Unplaced"/>
</dbReference>
<comment type="subcellular location">
    <subcellularLocation>
        <location evidence="1">Cytoplasm</location>
        <location evidence="1">Cytoskeleton</location>
    </subcellularLocation>
</comment>
<dbReference type="InterPro" id="IPR032384">
    <property type="entry name" value="Kif23_Arf-bd"/>
</dbReference>
<evidence type="ECO:0000256" key="1">
    <source>
        <dbReference type="ARBA" id="ARBA00004245"/>
    </source>
</evidence>
<sequence>MKSVRTPMRPRVPPKPNTLEHLQQNSEQNNNVKNAGGQDPVDVYCRIRPVDSLETCVSVVDSTTLKISPPNSIGRSGCGREQQYRFKEVFGPQTGQKEIFDKVAKPLVADLLNGKNGLLFAYGVTGSGKTHTMQGSAKDGGIVRRTLDVIFNSIGEWQSQRYMLKPDHLNGFEIQADADASSDRRQFDAASNIQKAFSKFKNPRPKRNASNSSSSSSSDRVPETTVIDGLNEDNVYGVFITYLEAYNNYIYDLLENISGVNMTKSLQTKILREDGQRNMYVFGCNEVEVKSPEEALELLSKGQKRRKVAHTSLNAESSRSHSIFTIRVVQCPLDEQGEDVLTTVPLRISQLSLVDLAGSERTSRTGAAGLRIKEAGNINNTLMMLRTCIEVLRDNQLNNANRMVPYRDSKITHYFKNYFDGEGKVKMVICVNPLTSDYDETLPVMKFAELASEVQVQRSVVRNEVIALPPGRRRANFLFREVRRNMINEGFDKAKELDIDISPVYTLSPAWPDTSLSDDTWLETLAKLKNFLKRRIATRETLLQQTRVKVDSVSERVATAEAENLMLRQSNSSLNALRAAEERKLKEYEALLLNAEAVNESLFNNYNTLVEDYNQAVEERALAQNQGQLEKMRIKAKLTNKLEMHKEKIDKEFKNRLKEHQTKMVLTQVRALQQLAQGHSSSSSGGSLAATPVNRPITRQSARTVAHPSSAVPSLAGPAVSNPRHRRSFSQGNVNVVLDHRPLKTLDTNTVFRPVLGKRRSISKLRSEDLNNDRVTHYCLTTQNQDSQGELETKLYKGDVLPTTGGGSQVVFQDVEILRQRDPLAVPNSGVKRNSDGTPATGSLDAALQHERWKALASPATPRAPANKRTRL</sequence>
<evidence type="ECO:0000313" key="11">
    <source>
        <dbReference type="RefSeq" id="XP_018020308.1"/>
    </source>
</evidence>
<feature type="domain" description="Kinesin motor" evidence="9">
    <location>
        <begin position="40"/>
        <end position="454"/>
    </location>
</feature>
<gene>
    <name evidence="11" type="primary">LOC108676695</name>
</gene>
<dbReference type="GeneID" id="108676695"/>
<evidence type="ECO:0000256" key="8">
    <source>
        <dbReference type="SAM" id="MobiDB-lite"/>
    </source>
</evidence>
<dbReference type="RefSeq" id="XP_018020308.1">
    <property type="nucleotide sequence ID" value="XM_018164819.2"/>
</dbReference>
<evidence type="ECO:0000256" key="3">
    <source>
        <dbReference type="ARBA" id="ARBA00022840"/>
    </source>
</evidence>
<comment type="similarity">
    <text evidence="5 6">Belongs to the TRAFAC class myosin-kinesin ATPase superfamily. Kinesin family.</text>
</comment>
<keyword evidence="5 6" id="KW-0505">Motor protein</keyword>
<dbReference type="PRINTS" id="PR00380">
    <property type="entry name" value="KINESINHEAVY"/>
</dbReference>
<evidence type="ECO:0000256" key="4">
    <source>
        <dbReference type="ARBA" id="ARBA00023212"/>
    </source>
</evidence>
<keyword evidence="6" id="KW-0493">Microtubule</keyword>
<name>A0A8B7P2Q0_HYAAZ</name>
<feature type="region of interest" description="Disordered" evidence="8">
    <location>
        <begin position="198"/>
        <end position="222"/>
    </location>
</feature>
<protein>
    <recommendedName>
        <fullName evidence="6">Kinesin-like protein</fullName>
    </recommendedName>
</protein>
<dbReference type="CDD" id="cd01368">
    <property type="entry name" value="KISc_KIF23_like"/>
    <property type="match status" value="1"/>
</dbReference>
<dbReference type="GO" id="GO:0008017">
    <property type="term" value="F:microtubule binding"/>
    <property type="evidence" value="ECO:0007669"/>
    <property type="project" value="InterPro"/>
</dbReference>
<dbReference type="GO" id="GO:0005874">
    <property type="term" value="C:microtubule"/>
    <property type="evidence" value="ECO:0007669"/>
    <property type="project" value="UniProtKB-KW"/>
</dbReference>
<evidence type="ECO:0000313" key="10">
    <source>
        <dbReference type="Proteomes" id="UP000694843"/>
    </source>
</evidence>
<dbReference type="InterPro" id="IPR019821">
    <property type="entry name" value="Kinesin_motor_CS"/>
</dbReference>
<dbReference type="AlphaFoldDB" id="A0A8B7P2Q0"/>
<keyword evidence="3 5" id="KW-0067">ATP-binding</keyword>
<dbReference type="GO" id="GO:0007018">
    <property type="term" value="P:microtubule-based movement"/>
    <property type="evidence" value="ECO:0007669"/>
    <property type="project" value="InterPro"/>
</dbReference>
<dbReference type="GO" id="GO:0016887">
    <property type="term" value="F:ATP hydrolysis activity"/>
    <property type="evidence" value="ECO:0007669"/>
    <property type="project" value="TreeGrafter"/>
</dbReference>
<keyword evidence="10" id="KW-1185">Reference proteome</keyword>
<keyword evidence="2 5" id="KW-0547">Nucleotide-binding</keyword>
<proteinExistence type="inferred from homology"/>
<dbReference type="Gene3D" id="3.40.850.10">
    <property type="entry name" value="Kinesin motor domain"/>
    <property type="match status" value="1"/>
</dbReference>
<dbReference type="GO" id="GO:0005634">
    <property type="term" value="C:nucleus"/>
    <property type="evidence" value="ECO:0007669"/>
    <property type="project" value="TreeGrafter"/>
</dbReference>
<dbReference type="KEGG" id="hazt:108676695"/>
<evidence type="ECO:0000256" key="7">
    <source>
        <dbReference type="SAM" id="Coils"/>
    </source>
</evidence>
<dbReference type="InterPro" id="IPR038105">
    <property type="entry name" value="Kif23_Arf-bd_sf"/>
</dbReference>
<feature type="binding site" evidence="5">
    <location>
        <begin position="123"/>
        <end position="130"/>
    </location>
    <ligand>
        <name>ATP</name>
        <dbReference type="ChEBI" id="CHEBI:30616"/>
    </ligand>
</feature>
<evidence type="ECO:0000256" key="6">
    <source>
        <dbReference type="RuleBase" id="RU000394"/>
    </source>
</evidence>
<dbReference type="InterPro" id="IPR036961">
    <property type="entry name" value="Kinesin_motor_dom_sf"/>
</dbReference>
<evidence type="ECO:0000256" key="2">
    <source>
        <dbReference type="ARBA" id="ARBA00022741"/>
    </source>
</evidence>
<dbReference type="PROSITE" id="PS00411">
    <property type="entry name" value="KINESIN_MOTOR_1"/>
    <property type="match status" value="1"/>
</dbReference>
<dbReference type="SMART" id="SM00129">
    <property type="entry name" value="KISc"/>
    <property type="match status" value="1"/>
</dbReference>
<dbReference type="Pfam" id="PF00225">
    <property type="entry name" value="Kinesin"/>
    <property type="match status" value="1"/>
</dbReference>
<dbReference type="GO" id="GO:0005871">
    <property type="term" value="C:kinesin complex"/>
    <property type="evidence" value="ECO:0007669"/>
    <property type="project" value="TreeGrafter"/>
</dbReference>
<dbReference type="Gene3D" id="2.60.40.4330">
    <property type="entry name" value="Kinesin-like protein Kif23, Arf6-interacting domain"/>
    <property type="match status" value="1"/>
</dbReference>
<dbReference type="Pfam" id="PF16540">
    <property type="entry name" value="MKLP1_Arf_bdg"/>
    <property type="match status" value="1"/>
</dbReference>
<dbReference type="GO" id="GO:0005524">
    <property type="term" value="F:ATP binding"/>
    <property type="evidence" value="ECO:0007669"/>
    <property type="project" value="UniProtKB-UniRule"/>
</dbReference>
<dbReference type="OMA" id="DAAHNMY"/>
<evidence type="ECO:0000256" key="5">
    <source>
        <dbReference type="PROSITE-ProRule" id="PRU00283"/>
    </source>
</evidence>
<dbReference type="GO" id="GO:0003777">
    <property type="term" value="F:microtubule motor activity"/>
    <property type="evidence" value="ECO:0007669"/>
    <property type="project" value="InterPro"/>
</dbReference>
<dbReference type="OrthoDB" id="2403182at2759"/>
<dbReference type="CTD" id="38515"/>
<accession>A0A8B7P2Q0</accession>
<dbReference type="PANTHER" id="PTHR24115:SF600">
    <property type="entry name" value="KINESIN-LIKE PROTEIN KIF23"/>
    <property type="match status" value="1"/>
</dbReference>
<keyword evidence="7" id="KW-0175">Coiled coil</keyword>
<dbReference type="InterPro" id="IPR001752">
    <property type="entry name" value="Kinesin_motor_dom"/>
</dbReference>
<feature type="region of interest" description="Disordered" evidence="8">
    <location>
        <begin position="699"/>
        <end position="728"/>
    </location>
</feature>
<keyword evidence="4" id="KW-0963">Cytoplasm</keyword>
<dbReference type="InterPro" id="IPR027417">
    <property type="entry name" value="P-loop_NTPase"/>
</dbReference>
<dbReference type="GO" id="GO:0051256">
    <property type="term" value="P:mitotic spindle midzone assembly"/>
    <property type="evidence" value="ECO:0007669"/>
    <property type="project" value="TreeGrafter"/>
</dbReference>